<dbReference type="InterPro" id="IPR038024">
    <property type="entry name" value="SPy1572-like_sf"/>
</dbReference>
<dbReference type="OMA" id="TINEMAM"/>
<dbReference type="Pfam" id="PF08930">
    <property type="entry name" value="DUF1912"/>
    <property type="match status" value="1"/>
</dbReference>
<dbReference type="Gene3D" id="1.20.58.90">
    <property type="match status" value="1"/>
</dbReference>
<sequence length="86" mass="10187">MFMTYEQEFLKEFEAWVDSQIAINEMAMEASRKIVEEDKDERAADAYIRYESKLDAYKFIQGKFANYKAGKGFHELPDNLLGERNY</sequence>
<organism evidence="1 2">
    <name type="scientific">Streptococcus gallolyticus</name>
    <dbReference type="NCBI Taxonomy" id="315405"/>
    <lineage>
        <taxon>Bacteria</taxon>
        <taxon>Bacillati</taxon>
        <taxon>Bacillota</taxon>
        <taxon>Bacilli</taxon>
        <taxon>Lactobacillales</taxon>
        <taxon>Streptococcaceae</taxon>
        <taxon>Streptococcus</taxon>
    </lineage>
</organism>
<evidence type="ECO:0000313" key="1">
    <source>
        <dbReference type="EMBL" id="CDO18634.1"/>
    </source>
</evidence>
<protein>
    <recommendedName>
        <fullName evidence="3">DUF1912 family protein</fullName>
    </recommendedName>
</protein>
<evidence type="ECO:0000313" key="2">
    <source>
        <dbReference type="Proteomes" id="UP000027584"/>
    </source>
</evidence>
<dbReference type="EMBL" id="CCBC010000200">
    <property type="protein sequence ID" value="CDO18634.1"/>
    <property type="molecule type" value="Genomic_DNA"/>
</dbReference>
<evidence type="ECO:0008006" key="3">
    <source>
        <dbReference type="Google" id="ProtNLM"/>
    </source>
</evidence>
<gene>
    <name evidence="1" type="ORF">BN963_SGAL_01834</name>
</gene>
<dbReference type="AlphaFoldDB" id="A0A060RIJ5"/>
<name>A0A060RIJ5_9STRE</name>
<dbReference type="InterPro" id="IPR015026">
    <property type="entry name" value="DUF1912"/>
</dbReference>
<dbReference type="SUPFAM" id="SSF140121">
    <property type="entry name" value="SPy1572-like"/>
    <property type="match status" value="1"/>
</dbReference>
<dbReference type="Proteomes" id="UP000027584">
    <property type="component" value="Unassembled WGS sequence"/>
</dbReference>
<reference evidence="1 2" key="2">
    <citation type="submission" date="2014-05" db="EMBL/GenBank/DDBJ databases">
        <title>Genome sequence of Streptococcus gallolyticus.</title>
        <authorList>
            <person name="Del Campo R."/>
        </authorList>
    </citation>
    <scope>NUCLEOTIDE SEQUENCE [LARGE SCALE GENOMIC DNA]</scope>
    <source>
        <strain evidence="1 2">LMG17956</strain>
    </source>
</reference>
<accession>A0A060RIJ5</accession>
<proteinExistence type="predicted"/>
<comment type="caution">
    <text evidence="1">The sequence shown here is derived from an EMBL/GenBank/DDBJ whole genome shotgun (WGS) entry which is preliminary data.</text>
</comment>
<reference evidence="1 2" key="1">
    <citation type="submission" date="2014-02" db="EMBL/GenBank/DDBJ databases">
        <authorList>
            <person name="Manrique M."/>
        </authorList>
    </citation>
    <scope>NUCLEOTIDE SEQUENCE [LARGE SCALE GENOMIC DNA]</scope>
    <source>
        <strain evidence="1 2">LMG17956</strain>
    </source>
</reference>